<evidence type="ECO:0000313" key="2">
    <source>
        <dbReference type="EMBL" id="KAK8161266.1"/>
    </source>
</evidence>
<dbReference type="Proteomes" id="UP001456524">
    <property type="component" value="Unassembled WGS sequence"/>
</dbReference>
<accession>A0ABR1XMG7</accession>
<protein>
    <submittedName>
        <fullName evidence="2">Uncharacterized protein</fullName>
    </submittedName>
</protein>
<sequence length="530" mass="57760">MALPIGQPMTQQQTFQQTGTFVQPNFMYSNCAFPGFGPQLQPQFGPSPLQQQLLQKQQELQQLQQQLQQEVQQAELQQLQCQIQQTQQRLLKQQQQRQQLQQQLPQIQQRQSLQPSGPILPALPPPLPPLALPPFPPALPASPPKPPQPPRPRKIQGPPPLSKGVARLNEQRTAHSNRNRHTICSPSTSQSHSLQVSSRTTSGLSSNAAPSSRATPSREMQRLSLASRTSFHSLQLKRPLSSTAPKYHHLNVAASSTTALLDTKNDKTRPPPVPTIPKHHRSNVGVSRTTALMDSKNVKDSAGPISTTAKHHYLKLAASSVPGLVSSKNATTRAGPVPTIPDHHNPMSAAPSTPIFAEPKRVTIVTGPAPSRYRRREVQPTIPQKAGMDPPQPAQSPRPKSVLKKWKSMDLMGTRKDKPTPSVAAKDGRAWCMTGRLDGVRSRLGSSGRETQLLDKEALRSSLIKKPHTSRAPGLCKLVSLLKPKTEVTSDSSSLASIEATTGGSLTTDSTPPSSIMTCEGKKKIPKSMF</sequence>
<feature type="compositionally biased region" description="Low complexity" evidence="1">
    <location>
        <begin position="106"/>
        <end position="120"/>
    </location>
</feature>
<keyword evidence="3" id="KW-1185">Reference proteome</keyword>
<feature type="compositionally biased region" description="Pro residues" evidence="1">
    <location>
        <begin position="121"/>
        <end position="150"/>
    </location>
</feature>
<feature type="region of interest" description="Disordered" evidence="1">
    <location>
        <begin position="106"/>
        <end position="222"/>
    </location>
</feature>
<proteinExistence type="predicted"/>
<gene>
    <name evidence="2" type="ORF">IWX90DRAFT_264644</name>
</gene>
<evidence type="ECO:0000256" key="1">
    <source>
        <dbReference type="SAM" id="MobiDB-lite"/>
    </source>
</evidence>
<feature type="region of interest" description="Disordered" evidence="1">
    <location>
        <begin position="258"/>
        <end position="285"/>
    </location>
</feature>
<evidence type="ECO:0000313" key="3">
    <source>
        <dbReference type="Proteomes" id="UP001456524"/>
    </source>
</evidence>
<reference evidence="2 3" key="1">
    <citation type="journal article" date="2022" name="G3 (Bethesda)">
        <title>Enemy or ally: a genomic approach to elucidate the lifestyle of Phyllosticta citrichinaensis.</title>
        <authorList>
            <person name="Buijs V.A."/>
            <person name="Groenewald J.Z."/>
            <person name="Haridas S."/>
            <person name="LaButti K.M."/>
            <person name="Lipzen A."/>
            <person name="Martin F.M."/>
            <person name="Barry K."/>
            <person name="Grigoriev I.V."/>
            <person name="Crous P.W."/>
            <person name="Seidl M.F."/>
        </authorList>
    </citation>
    <scope>NUCLEOTIDE SEQUENCE [LARGE SCALE GENOMIC DNA]</scope>
    <source>
        <strain evidence="2 3">CBS 129764</strain>
    </source>
</reference>
<feature type="region of interest" description="Disordered" evidence="1">
    <location>
        <begin position="490"/>
        <end position="530"/>
    </location>
</feature>
<organism evidence="2 3">
    <name type="scientific">Phyllosticta citrichinensis</name>
    <dbReference type="NCBI Taxonomy" id="1130410"/>
    <lineage>
        <taxon>Eukaryota</taxon>
        <taxon>Fungi</taxon>
        <taxon>Dikarya</taxon>
        <taxon>Ascomycota</taxon>
        <taxon>Pezizomycotina</taxon>
        <taxon>Dothideomycetes</taxon>
        <taxon>Dothideomycetes incertae sedis</taxon>
        <taxon>Botryosphaeriales</taxon>
        <taxon>Phyllostictaceae</taxon>
        <taxon>Phyllosticta</taxon>
    </lineage>
</organism>
<dbReference type="EMBL" id="JBBWUH010000007">
    <property type="protein sequence ID" value="KAK8161266.1"/>
    <property type="molecule type" value="Genomic_DNA"/>
</dbReference>
<feature type="compositionally biased region" description="Polar residues" evidence="1">
    <location>
        <begin position="199"/>
        <end position="215"/>
    </location>
</feature>
<feature type="compositionally biased region" description="Low complexity" evidence="1">
    <location>
        <begin position="185"/>
        <end position="198"/>
    </location>
</feature>
<comment type="caution">
    <text evidence="2">The sequence shown here is derived from an EMBL/GenBank/DDBJ whole genome shotgun (WGS) entry which is preliminary data.</text>
</comment>
<name>A0ABR1XMG7_9PEZI</name>
<feature type="compositionally biased region" description="Polar residues" evidence="1">
    <location>
        <begin position="490"/>
        <end position="517"/>
    </location>
</feature>
<feature type="region of interest" description="Disordered" evidence="1">
    <location>
        <begin position="370"/>
        <end position="404"/>
    </location>
</feature>